<protein>
    <recommendedName>
        <fullName evidence="2">MYM-type domain-containing protein</fullName>
    </recommendedName>
</protein>
<reference evidence="1" key="1">
    <citation type="journal article" date="2020" name="Nature">
        <title>Giant virus diversity and host interactions through global metagenomics.</title>
        <authorList>
            <person name="Schulz F."/>
            <person name="Roux S."/>
            <person name="Paez-Espino D."/>
            <person name="Jungbluth S."/>
            <person name="Walsh D.A."/>
            <person name="Denef V.J."/>
            <person name="McMahon K.D."/>
            <person name="Konstantinidis K.T."/>
            <person name="Eloe-Fadrosh E.A."/>
            <person name="Kyrpides N.C."/>
            <person name="Woyke T."/>
        </authorList>
    </citation>
    <scope>NUCLEOTIDE SEQUENCE</scope>
    <source>
        <strain evidence="1">GVMAG-M-3300023184-62</strain>
    </source>
</reference>
<sequence>MEDSPIQKPIRKRRTKQEIAAALAAAAAAAPVDDTSNAAQDIKTKGRGKKKIQPVVAIVTADGIQGSFDTFHKRPLIAHLDININDMVFYDQPLHYNPDMKDLLKEPEPYDANNEDPFVSVLEAVEETDITAKAVVAPVVAPSTSGTVSAASNTRREFGPQELLATFTDTKRTHALPEKTDVMCYWCSHQFEGRPCIIPQACIDNIWRVYGNFCSPSCSLSYLLSQIMDTHVRWERIALLNRLYGASVSGRIYPAPPRETLATFGGTFSIQEYRNVIDEKKLRVDINYPPMVSILASMDTKPIDFYETSLKNTFVSVTHDRFHKAEEGLKLRRTKPLKDRGSTLDSCLNISIRTGGV</sequence>
<accession>A0A6C0IAY3</accession>
<evidence type="ECO:0000313" key="1">
    <source>
        <dbReference type="EMBL" id="QHT89760.1"/>
    </source>
</evidence>
<dbReference type="EMBL" id="MN740152">
    <property type="protein sequence ID" value="QHT89760.1"/>
    <property type="molecule type" value="Genomic_DNA"/>
</dbReference>
<proteinExistence type="predicted"/>
<name>A0A6C0IAY3_9ZZZZ</name>
<organism evidence="1">
    <name type="scientific">viral metagenome</name>
    <dbReference type="NCBI Taxonomy" id="1070528"/>
    <lineage>
        <taxon>unclassified sequences</taxon>
        <taxon>metagenomes</taxon>
        <taxon>organismal metagenomes</taxon>
    </lineage>
</organism>
<evidence type="ECO:0008006" key="2">
    <source>
        <dbReference type="Google" id="ProtNLM"/>
    </source>
</evidence>
<dbReference type="AlphaFoldDB" id="A0A6C0IAY3"/>